<gene>
    <name evidence="12" type="ORF">EXIGLDRAFT_709388</name>
</gene>
<keyword evidence="12" id="KW-0675">Receptor</keyword>
<keyword evidence="3" id="KW-0813">Transport</keyword>
<dbReference type="GO" id="GO:0030150">
    <property type="term" value="P:protein import into mitochondrial matrix"/>
    <property type="evidence" value="ECO:0007669"/>
    <property type="project" value="TreeGrafter"/>
</dbReference>
<evidence type="ECO:0000256" key="1">
    <source>
        <dbReference type="ARBA" id="ARBA00004572"/>
    </source>
</evidence>
<evidence type="ECO:0000256" key="4">
    <source>
        <dbReference type="ARBA" id="ARBA00022692"/>
    </source>
</evidence>
<comment type="subcellular location">
    <subcellularLocation>
        <location evidence="1">Mitochondrion outer membrane</location>
        <topology evidence="1">Single-pass membrane protein</topology>
    </subcellularLocation>
</comment>
<evidence type="ECO:0000256" key="7">
    <source>
        <dbReference type="ARBA" id="ARBA00022989"/>
    </source>
</evidence>
<evidence type="ECO:0000313" key="13">
    <source>
        <dbReference type="Proteomes" id="UP000077266"/>
    </source>
</evidence>
<dbReference type="GO" id="GO:0016031">
    <property type="term" value="P:tRNA import into mitochondrion"/>
    <property type="evidence" value="ECO:0007669"/>
    <property type="project" value="TreeGrafter"/>
</dbReference>
<keyword evidence="9 11" id="KW-0472">Membrane</keyword>
<evidence type="ECO:0000256" key="6">
    <source>
        <dbReference type="ARBA" id="ARBA00022927"/>
    </source>
</evidence>
<dbReference type="Gene3D" id="1.20.960.10">
    <property type="entry name" value="Mitochondrial outer membrane translocase complex, subunit Tom20 domain"/>
    <property type="match status" value="1"/>
</dbReference>
<evidence type="ECO:0000256" key="8">
    <source>
        <dbReference type="ARBA" id="ARBA00023128"/>
    </source>
</evidence>
<dbReference type="STRING" id="1314781.A0A165QKR0"/>
<evidence type="ECO:0000256" key="3">
    <source>
        <dbReference type="ARBA" id="ARBA00022448"/>
    </source>
</evidence>
<dbReference type="Proteomes" id="UP000077266">
    <property type="component" value="Unassembled WGS sequence"/>
</dbReference>
<dbReference type="PRINTS" id="PR00351">
    <property type="entry name" value="OM20RECEPTOR"/>
</dbReference>
<keyword evidence="13" id="KW-1185">Reference proteome</keyword>
<dbReference type="OrthoDB" id="2154253at2759"/>
<feature type="compositionally biased region" description="Polar residues" evidence="10">
    <location>
        <begin position="199"/>
        <end position="211"/>
    </location>
</feature>
<evidence type="ECO:0000256" key="11">
    <source>
        <dbReference type="SAM" id="Phobius"/>
    </source>
</evidence>
<comment type="similarity">
    <text evidence="2">Belongs to the Tom20 family.</text>
</comment>
<evidence type="ECO:0000256" key="10">
    <source>
        <dbReference type="SAM" id="MobiDB-lite"/>
    </source>
</evidence>
<accession>A0A165QKR0</accession>
<dbReference type="GO" id="GO:0006886">
    <property type="term" value="P:intracellular protein transport"/>
    <property type="evidence" value="ECO:0007669"/>
    <property type="project" value="InterPro"/>
</dbReference>
<keyword evidence="4 11" id="KW-0812">Transmembrane</keyword>
<sequence length="211" mass="23068">MSSQRSTTTTALVVTGAVVLGGVIAYAAYFDYKRRNDIQFRKQLRKEHKKVKRAKTERAAAATAATTVSDQEITAALERIRKEPLPTTNQDREQYFTKHVADGEMMSVQGPAMYFEAALSFYRGLRVYPVPVELVMIYQKTLPEPIFNILMKLTSLDVSPSAAGAGRGAGTTTEIPIIFEDGIDDDGASSSAEWDRVNTGANSPSSSVHIS</sequence>
<name>A0A165QKR0_EXIGL</name>
<keyword evidence="5" id="KW-1000">Mitochondrion outer membrane</keyword>
<dbReference type="EMBL" id="KV425882">
    <property type="protein sequence ID" value="KZW03761.1"/>
    <property type="molecule type" value="Genomic_DNA"/>
</dbReference>
<keyword evidence="8" id="KW-0496">Mitochondrion</keyword>
<evidence type="ECO:0000256" key="5">
    <source>
        <dbReference type="ARBA" id="ARBA00022787"/>
    </source>
</evidence>
<dbReference type="PANTHER" id="PTHR12430:SF0">
    <property type="entry name" value="TRANSLOCASE OF OUTER MITOCHONDRIAL MEMBRANE 20"/>
    <property type="match status" value="1"/>
</dbReference>
<dbReference type="FunCoup" id="A0A165QKR0">
    <property type="interactions" value="196"/>
</dbReference>
<evidence type="ECO:0000256" key="9">
    <source>
        <dbReference type="ARBA" id="ARBA00023136"/>
    </source>
</evidence>
<dbReference type="PANTHER" id="PTHR12430">
    <property type="entry name" value="MITOCHONDRIAL IMPORT RECEPTOR SUBUNIT TOM20"/>
    <property type="match status" value="1"/>
</dbReference>
<feature type="transmembrane region" description="Helical" evidence="11">
    <location>
        <begin position="12"/>
        <end position="32"/>
    </location>
</feature>
<dbReference type="SUPFAM" id="SSF47157">
    <property type="entry name" value="Mitochondrial import receptor subunit Tom20"/>
    <property type="match status" value="1"/>
</dbReference>
<protein>
    <submittedName>
        <fullName evidence="12">Protein import receptor MAS20</fullName>
    </submittedName>
</protein>
<dbReference type="InParanoid" id="A0A165QKR0"/>
<dbReference type="Pfam" id="PF02064">
    <property type="entry name" value="MAS20"/>
    <property type="match status" value="1"/>
</dbReference>
<dbReference type="InterPro" id="IPR023392">
    <property type="entry name" value="Tom20_dom_sf"/>
</dbReference>
<dbReference type="GO" id="GO:0005742">
    <property type="term" value="C:mitochondrial outer membrane translocase complex"/>
    <property type="evidence" value="ECO:0007669"/>
    <property type="project" value="InterPro"/>
</dbReference>
<organism evidence="12 13">
    <name type="scientific">Exidia glandulosa HHB12029</name>
    <dbReference type="NCBI Taxonomy" id="1314781"/>
    <lineage>
        <taxon>Eukaryota</taxon>
        <taxon>Fungi</taxon>
        <taxon>Dikarya</taxon>
        <taxon>Basidiomycota</taxon>
        <taxon>Agaricomycotina</taxon>
        <taxon>Agaricomycetes</taxon>
        <taxon>Auriculariales</taxon>
        <taxon>Exidiaceae</taxon>
        <taxon>Exidia</taxon>
    </lineage>
</organism>
<reference evidence="12 13" key="1">
    <citation type="journal article" date="2016" name="Mol. Biol. Evol.">
        <title>Comparative Genomics of Early-Diverging Mushroom-Forming Fungi Provides Insights into the Origins of Lignocellulose Decay Capabilities.</title>
        <authorList>
            <person name="Nagy L.G."/>
            <person name="Riley R."/>
            <person name="Tritt A."/>
            <person name="Adam C."/>
            <person name="Daum C."/>
            <person name="Floudas D."/>
            <person name="Sun H."/>
            <person name="Yadav J.S."/>
            <person name="Pangilinan J."/>
            <person name="Larsson K.H."/>
            <person name="Matsuura K."/>
            <person name="Barry K."/>
            <person name="Labutti K."/>
            <person name="Kuo R."/>
            <person name="Ohm R.A."/>
            <person name="Bhattacharya S.S."/>
            <person name="Shirouzu T."/>
            <person name="Yoshinaga Y."/>
            <person name="Martin F.M."/>
            <person name="Grigoriev I.V."/>
            <person name="Hibbett D.S."/>
        </authorList>
    </citation>
    <scope>NUCLEOTIDE SEQUENCE [LARGE SCALE GENOMIC DNA]</scope>
    <source>
        <strain evidence="12 13">HHB12029</strain>
    </source>
</reference>
<dbReference type="GO" id="GO:0006605">
    <property type="term" value="P:protein targeting"/>
    <property type="evidence" value="ECO:0007669"/>
    <property type="project" value="InterPro"/>
</dbReference>
<dbReference type="GO" id="GO:0008320">
    <property type="term" value="F:protein transmembrane transporter activity"/>
    <property type="evidence" value="ECO:0007669"/>
    <property type="project" value="TreeGrafter"/>
</dbReference>
<feature type="region of interest" description="Disordered" evidence="10">
    <location>
        <begin position="183"/>
        <end position="211"/>
    </location>
</feature>
<proteinExistence type="inferred from homology"/>
<evidence type="ECO:0000313" key="12">
    <source>
        <dbReference type="EMBL" id="KZW03761.1"/>
    </source>
</evidence>
<keyword evidence="6" id="KW-0653">Protein transport</keyword>
<dbReference type="AlphaFoldDB" id="A0A165QKR0"/>
<keyword evidence="7 11" id="KW-1133">Transmembrane helix</keyword>
<dbReference type="GO" id="GO:0030943">
    <property type="term" value="F:mitochondrion targeting sequence binding"/>
    <property type="evidence" value="ECO:0007669"/>
    <property type="project" value="TreeGrafter"/>
</dbReference>
<dbReference type="InterPro" id="IPR002056">
    <property type="entry name" value="MAS20"/>
</dbReference>
<evidence type="ECO:0000256" key="2">
    <source>
        <dbReference type="ARBA" id="ARBA00005792"/>
    </source>
</evidence>